<proteinExistence type="predicted"/>
<accession>A0A0G4H581</accession>
<feature type="chain" id="PRO_5005190991" evidence="1">
    <location>
        <begin position="20"/>
        <end position="195"/>
    </location>
</feature>
<reference evidence="2 3" key="1">
    <citation type="submission" date="2014-11" db="EMBL/GenBank/DDBJ databases">
        <authorList>
            <person name="Zhu J."/>
            <person name="Qi W."/>
            <person name="Song R."/>
        </authorList>
    </citation>
    <scope>NUCLEOTIDE SEQUENCE [LARGE SCALE GENOMIC DNA]</scope>
</reference>
<evidence type="ECO:0000313" key="3">
    <source>
        <dbReference type="Proteomes" id="UP000041254"/>
    </source>
</evidence>
<dbReference type="EMBL" id="CDMY01001000">
    <property type="protein sequence ID" value="CEM38765.1"/>
    <property type="molecule type" value="Genomic_DNA"/>
</dbReference>
<dbReference type="InParanoid" id="A0A0G4H581"/>
<evidence type="ECO:0000256" key="1">
    <source>
        <dbReference type="SAM" id="SignalP"/>
    </source>
</evidence>
<dbReference type="PhylomeDB" id="A0A0G4H581"/>
<dbReference type="VEuPathDB" id="CryptoDB:Vbra_1862"/>
<name>A0A0G4H581_VITBC</name>
<feature type="signal peptide" evidence="1">
    <location>
        <begin position="1"/>
        <end position="19"/>
    </location>
</feature>
<protein>
    <submittedName>
        <fullName evidence="2">Uncharacterized protein</fullName>
    </submittedName>
</protein>
<keyword evidence="3" id="KW-1185">Reference proteome</keyword>
<sequence>MSSALVLVLCALAAFTATAIQRYGNGPASFAESSKAIEGVGSYQGAVSAMALSALRQQIQTGMALSQSANKLTSAAIEMTAEALRAIDRAEDAISMGITRGRKAYGGADEPQPYGGGKTFSGISDSMYGRDKYMTGYSAKDYNKKVGDWAKSKGSNFDKYYGHLVDSTGQPKNKAAAYQLQNQAAYDARKKGGRW</sequence>
<dbReference type="Proteomes" id="UP000041254">
    <property type="component" value="Unassembled WGS sequence"/>
</dbReference>
<dbReference type="AlphaFoldDB" id="A0A0G4H581"/>
<evidence type="ECO:0000313" key="2">
    <source>
        <dbReference type="EMBL" id="CEM38765.1"/>
    </source>
</evidence>
<gene>
    <name evidence="2" type="ORF">Vbra_1862</name>
</gene>
<keyword evidence="1" id="KW-0732">Signal</keyword>
<organism evidence="2 3">
    <name type="scientific">Vitrella brassicaformis (strain CCMP3155)</name>
    <dbReference type="NCBI Taxonomy" id="1169540"/>
    <lineage>
        <taxon>Eukaryota</taxon>
        <taxon>Sar</taxon>
        <taxon>Alveolata</taxon>
        <taxon>Colpodellida</taxon>
        <taxon>Vitrellaceae</taxon>
        <taxon>Vitrella</taxon>
    </lineage>
</organism>